<keyword evidence="1" id="KW-0472">Membrane</keyword>
<dbReference type="EMBL" id="MAOE01000106">
    <property type="protein sequence ID" value="OJD60960.1"/>
    <property type="molecule type" value="Genomic_DNA"/>
</dbReference>
<sequence>MKSALNNIMISLIFALGGGIALLFNLMGNQDWILNWVGVLLAYLSLAILIDLSNKKVYYKIFPKILYRTLFISFNAAVLGIVVGITYQLLGKWNTTIMMYYWLIILLLYLITIITLVVLIFLDLNNQKDSFLYKFIIILNIFLTLGPVLYPLVLTIIGNGMSSSAGN</sequence>
<keyword evidence="1" id="KW-1133">Transmembrane helix</keyword>
<dbReference type="InterPro" id="IPR025001">
    <property type="entry name" value="DUF3902"/>
</dbReference>
<feature type="transmembrane region" description="Helical" evidence="1">
    <location>
        <begin position="131"/>
        <end position="157"/>
    </location>
</feature>
<feature type="transmembrane region" description="Helical" evidence="1">
    <location>
        <begin position="65"/>
        <end position="87"/>
    </location>
</feature>
<dbReference type="RefSeq" id="WP_071758606.1">
    <property type="nucleotide sequence ID" value="NZ_CBCSIO010000031.1"/>
</dbReference>
<dbReference type="Proteomes" id="UP000181873">
    <property type="component" value="Unassembled WGS sequence"/>
</dbReference>
<keyword evidence="1" id="KW-0812">Transmembrane</keyword>
<name>A0A1J9T4T6_9BACI</name>
<proteinExistence type="predicted"/>
<evidence type="ECO:0000256" key="1">
    <source>
        <dbReference type="SAM" id="Phobius"/>
    </source>
</evidence>
<feature type="transmembrane region" description="Helical" evidence="1">
    <location>
        <begin position="7"/>
        <end position="27"/>
    </location>
</feature>
<dbReference type="AlphaFoldDB" id="A0A1J9T4T6"/>
<evidence type="ECO:0000313" key="3">
    <source>
        <dbReference type="Proteomes" id="UP000181873"/>
    </source>
</evidence>
<dbReference type="Pfam" id="PF13042">
    <property type="entry name" value="DUF3902"/>
    <property type="match status" value="1"/>
</dbReference>
<gene>
    <name evidence="2" type="ORF">BAU25_15950</name>
</gene>
<feature type="transmembrane region" description="Helical" evidence="1">
    <location>
        <begin position="33"/>
        <end position="53"/>
    </location>
</feature>
<comment type="caution">
    <text evidence="2">The sequence shown here is derived from an EMBL/GenBank/DDBJ whole genome shotgun (WGS) entry which is preliminary data.</text>
</comment>
<feature type="transmembrane region" description="Helical" evidence="1">
    <location>
        <begin position="99"/>
        <end position="124"/>
    </location>
</feature>
<protein>
    <recommendedName>
        <fullName evidence="4">DUF3902 family protein</fullName>
    </recommendedName>
</protein>
<evidence type="ECO:0000313" key="2">
    <source>
        <dbReference type="EMBL" id="OJD60960.1"/>
    </source>
</evidence>
<accession>A0A1J9T4T6</accession>
<reference evidence="2 3" key="1">
    <citation type="submission" date="2016-06" db="EMBL/GenBank/DDBJ databases">
        <title>First insights into the genetic diversity and population structure of in the Bacillus cereus group bacteria from diverse marine environments.</title>
        <authorList>
            <person name="Liu Y."/>
            <person name="Lai Q."/>
            <person name="Shao Z."/>
        </authorList>
    </citation>
    <scope>NUCLEOTIDE SEQUENCE [LARGE SCALE GENOMIC DNA]</scope>
    <source>
        <strain evidence="2 3">N35-10-2</strain>
    </source>
</reference>
<organism evidence="2 3">
    <name type="scientific">Bacillus albus</name>
    <dbReference type="NCBI Taxonomy" id="2026189"/>
    <lineage>
        <taxon>Bacteria</taxon>
        <taxon>Bacillati</taxon>
        <taxon>Bacillota</taxon>
        <taxon>Bacilli</taxon>
        <taxon>Bacillales</taxon>
        <taxon>Bacillaceae</taxon>
        <taxon>Bacillus</taxon>
        <taxon>Bacillus cereus group</taxon>
    </lineage>
</organism>
<evidence type="ECO:0008006" key="4">
    <source>
        <dbReference type="Google" id="ProtNLM"/>
    </source>
</evidence>